<dbReference type="EMBL" id="JAFCMP010000115">
    <property type="protein sequence ID" value="KAG5185974.1"/>
    <property type="molecule type" value="Genomic_DNA"/>
</dbReference>
<dbReference type="Proteomes" id="UP000664859">
    <property type="component" value="Unassembled WGS sequence"/>
</dbReference>
<protein>
    <submittedName>
        <fullName evidence="2">Uncharacterized protein</fullName>
    </submittedName>
</protein>
<reference evidence="2" key="1">
    <citation type="submission" date="2021-02" db="EMBL/GenBank/DDBJ databases">
        <title>First Annotated Genome of the Yellow-green Alga Tribonema minus.</title>
        <authorList>
            <person name="Mahan K.M."/>
        </authorList>
    </citation>
    <scope>NUCLEOTIDE SEQUENCE</scope>
    <source>
        <strain evidence="2">UTEX B ZZ1240</strain>
    </source>
</reference>
<organism evidence="2 3">
    <name type="scientific">Tribonema minus</name>
    <dbReference type="NCBI Taxonomy" id="303371"/>
    <lineage>
        <taxon>Eukaryota</taxon>
        <taxon>Sar</taxon>
        <taxon>Stramenopiles</taxon>
        <taxon>Ochrophyta</taxon>
        <taxon>PX clade</taxon>
        <taxon>Xanthophyceae</taxon>
        <taxon>Tribonematales</taxon>
        <taxon>Tribonemataceae</taxon>
        <taxon>Tribonema</taxon>
    </lineage>
</organism>
<feature type="compositionally biased region" description="Low complexity" evidence="1">
    <location>
        <begin position="1"/>
        <end position="16"/>
    </location>
</feature>
<evidence type="ECO:0000256" key="1">
    <source>
        <dbReference type="SAM" id="MobiDB-lite"/>
    </source>
</evidence>
<accession>A0A835Z9H6</accession>
<feature type="region of interest" description="Disordered" evidence="1">
    <location>
        <begin position="1"/>
        <end position="23"/>
    </location>
</feature>
<name>A0A835Z9H6_9STRA</name>
<comment type="caution">
    <text evidence="2">The sequence shown here is derived from an EMBL/GenBank/DDBJ whole genome shotgun (WGS) entry which is preliminary data.</text>
</comment>
<evidence type="ECO:0000313" key="2">
    <source>
        <dbReference type="EMBL" id="KAG5185974.1"/>
    </source>
</evidence>
<gene>
    <name evidence="2" type="ORF">JKP88DRAFT_254582</name>
</gene>
<keyword evidence="3" id="KW-1185">Reference proteome</keyword>
<evidence type="ECO:0000313" key="3">
    <source>
        <dbReference type="Proteomes" id="UP000664859"/>
    </source>
</evidence>
<proteinExistence type="predicted"/>
<dbReference type="AlphaFoldDB" id="A0A835Z9H6"/>
<sequence>MGAVSSSSRHSTTRHSPSTERCGPDYVETAASCVWLATNSTLTNRTTTATPCFSTTSTTWSSSLLGEMHIIGTTDNVTRILHDNGYPLPIADFTNVLPMDEDTLADALADHEDFMVCAGALANMPDAWLS</sequence>